<dbReference type="Gene3D" id="3.90.320.10">
    <property type="match status" value="1"/>
</dbReference>
<dbReference type="AlphaFoldDB" id="A0A903VPV4"/>
<name>A0A903VPV4_AEDAE</name>
<reference evidence="2" key="2">
    <citation type="submission" date="2022-10" db="UniProtKB">
        <authorList>
            <consortium name="EnsemblMetazoa"/>
        </authorList>
    </citation>
    <scope>IDENTIFICATION</scope>
    <source>
        <strain evidence="2">LVP_AGWG</strain>
    </source>
</reference>
<feature type="domain" description="YqaJ viral recombinase" evidence="1">
    <location>
        <begin position="236"/>
        <end position="332"/>
    </location>
</feature>
<keyword evidence="3" id="KW-1185">Reference proteome</keyword>
<dbReference type="OrthoDB" id="7761936at2759"/>
<dbReference type="SUPFAM" id="SSF52980">
    <property type="entry name" value="Restriction endonuclease-like"/>
    <property type="match status" value="1"/>
</dbReference>
<reference evidence="3" key="1">
    <citation type="submission" date="2017-06" db="EMBL/GenBank/DDBJ databases">
        <title>Aedes aegypti genome working group (AGWG) sequencing and assembly.</title>
        <authorList>
            <consortium name="Aedes aegypti Genome Working Group (AGWG)"/>
            <person name="Matthews B.J."/>
        </authorList>
    </citation>
    <scope>NUCLEOTIDE SEQUENCE [LARGE SCALE GENOMIC DNA]</scope>
    <source>
        <strain evidence="3">LVP_AGWG</strain>
    </source>
</reference>
<dbReference type="GO" id="GO:0006281">
    <property type="term" value="P:DNA repair"/>
    <property type="evidence" value="ECO:0007669"/>
    <property type="project" value="UniProtKB-ARBA"/>
</dbReference>
<evidence type="ECO:0000259" key="1">
    <source>
        <dbReference type="Pfam" id="PF09588"/>
    </source>
</evidence>
<dbReference type="PANTHER" id="PTHR47526:SF3">
    <property type="entry name" value="PHD-TYPE DOMAIN-CONTAINING PROTEIN"/>
    <property type="match status" value="1"/>
</dbReference>
<dbReference type="InterPro" id="IPR011604">
    <property type="entry name" value="PDDEXK-like_dom_sf"/>
</dbReference>
<evidence type="ECO:0000313" key="3">
    <source>
        <dbReference type="Proteomes" id="UP000008820"/>
    </source>
</evidence>
<dbReference type="InterPro" id="IPR019080">
    <property type="entry name" value="YqaJ_viral_recombinase"/>
</dbReference>
<dbReference type="Pfam" id="PF09588">
    <property type="entry name" value="YqaJ"/>
    <property type="match status" value="1"/>
</dbReference>
<evidence type="ECO:0000313" key="2">
    <source>
        <dbReference type="EnsemblMetazoa" id="AAEL026375-PA"/>
    </source>
</evidence>
<organism evidence="2 3">
    <name type="scientific">Aedes aegypti</name>
    <name type="common">Yellowfever mosquito</name>
    <name type="synonym">Culex aegypti</name>
    <dbReference type="NCBI Taxonomy" id="7159"/>
    <lineage>
        <taxon>Eukaryota</taxon>
        <taxon>Metazoa</taxon>
        <taxon>Ecdysozoa</taxon>
        <taxon>Arthropoda</taxon>
        <taxon>Hexapoda</taxon>
        <taxon>Insecta</taxon>
        <taxon>Pterygota</taxon>
        <taxon>Neoptera</taxon>
        <taxon>Endopterygota</taxon>
        <taxon>Diptera</taxon>
        <taxon>Nematocera</taxon>
        <taxon>Culicoidea</taxon>
        <taxon>Culicidae</taxon>
        <taxon>Culicinae</taxon>
        <taxon>Aedini</taxon>
        <taxon>Aedes</taxon>
        <taxon>Stegomyia</taxon>
    </lineage>
</organism>
<dbReference type="CDD" id="cd22343">
    <property type="entry name" value="PDDEXK_lambda_exonuclease-like"/>
    <property type="match status" value="1"/>
</dbReference>
<accession>A0A903VPV4</accession>
<protein>
    <recommendedName>
        <fullName evidence="1">YqaJ viral recombinase domain-containing protein</fullName>
    </recommendedName>
</protein>
<dbReference type="InterPro" id="IPR011335">
    <property type="entry name" value="Restrct_endonuc-II-like"/>
</dbReference>
<dbReference type="EnsemblMetazoa" id="AAEL026375-RA">
    <property type="protein sequence ID" value="AAEL026375-PA"/>
    <property type="gene ID" value="AAEL026375"/>
</dbReference>
<gene>
    <name evidence="2" type="primary">110680191</name>
</gene>
<dbReference type="PANTHER" id="PTHR47526">
    <property type="entry name" value="ATP-DEPENDENT DNA HELICASE"/>
    <property type="match status" value="1"/>
</dbReference>
<sequence>MDAIFYYKNGWVKSVSGKKIQDIFVVHGIVRHSFALNEKPLTPWILINESGKILAAHCNCAIGLLEACSHVGATLFALEGIRTSIIEKKMSVTDLPAYWKKPPESINVNLYKKVRDIDFGRQIQRDYFTSNSSSSNIDNRCRNLLNTLQNDGLNVVASSLFCGEENFRCSECSYEDGLRDELKDYNYQLLYDPSNINSIADLKARASEFVRNLPKEPIILKRINTLTIDQSNSKWWNIFRSGRITASNLKDVCCTRLERPSVSLIKKICYPSVKAFSTAATRYGKKNEDKAVDQLFQSVKHLHENLRKSKSGLVIDNEFPFLGASPDAVFLCDCLVR</sequence>
<dbReference type="Proteomes" id="UP000008820">
    <property type="component" value="Unassembled WGS sequence"/>
</dbReference>
<proteinExistence type="predicted"/>